<sequence length="356" mass="38472">MTWSVIGALQGVRHALPTPHGSVRMMHQTSVLARKSGPGRGRARKSPNTLLRLHAEGKLRGAEALQAARLVEEERFRSSFSGKSDESAHPSDTMTLSDARQVIRAVDAARPRNAYELHIVTSVPSNQTNAFRGRLTYPRDPRIKGETVLVFADQDTEAAQAAEQVNEELKASGSSTRLIVGGQELIGETSSGRVPSYTRVLCTSALLPSLSKALARTLGPKGLMPNVKRGTVANDGEEMRRAIDQLVTGVDWRGDRVGVVRGAVGRISFSEADLRANVQAFLDAVIARAASGLTGTKVSVKVVESYARDVSSQREDGTTWQRRGPGAMKRAQSIIKDVYLSSTQGPGIRLRLEDVL</sequence>
<organism evidence="4 5">
    <name type="scientific">Malassezia pachydermatis</name>
    <dbReference type="NCBI Taxonomy" id="77020"/>
    <lineage>
        <taxon>Eukaryota</taxon>
        <taxon>Fungi</taxon>
        <taxon>Dikarya</taxon>
        <taxon>Basidiomycota</taxon>
        <taxon>Ustilaginomycotina</taxon>
        <taxon>Malasseziomycetes</taxon>
        <taxon>Malasseziales</taxon>
        <taxon>Malasseziaceae</taxon>
        <taxon>Malassezia</taxon>
    </lineage>
</organism>
<dbReference type="AlphaFoldDB" id="A0A0N0RS98"/>
<dbReference type="Proteomes" id="UP000037751">
    <property type="component" value="Unassembled WGS sequence"/>
</dbReference>
<proteinExistence type="inferred from homology"/>
<keyword evidence="3" id="KW-0687">Ribonucleoprotein</keyword>
<dbReference type="GO" id="GO:0003735">
    <property type="term" value="F:structural constituent of ribosome"/>
    <property type="evidence" value="ECO:0007669"/>
    <property type="project" value="TreeGrafter"/>
</dbReference>
<name>A0A0N0RS98_9BASI</name>
<evidence type="ECO:0000256" key="1">
    <source>
        <dbReference type="ARBA" id="ARBA00010531"/>
    </source>
</evidence>
<dbReference type="Gene3D" id="3.30.190.20">
    <property type="match status" value="1"/>
</dbReference>
<dbReference type="CDD" id="cd00403">
    <property type="entry name" value="Ribosomal_L1"/>
    <property type="match status" value="1"/>
</dbReference>
<evidence type="ECO:0000256" key="2">
    <source>
        <dbReference type="ARBA" id="ARBA00022980"/>
    </source>
</evidence>
<evidence type="ECO:0000313" key="5">
    <source>
        <dbReference type="Proteomes" id="UP000037751"/>
    </source>
</evidence>
<evidence type="ECO:0000313" key="4">
    <source>
        <dbReference type="EMBL" id="KOS14372.1"/>
    </source>
</evidence>
<dbReference type="RefSeq" id="XP_017992004.1">
    <property type="nucleotide sequence ID" value="XM_018138290.1"/>
</dbReference>
<comment type="caution">
    <text evidence="4">The sequence shown here is derived from an EMBL/GenBank/DDBJ whole genome shotgun (WGS) entry which is preliminary data.</text>
</comment>
<dbReference type="EMBL" id="LGAV01000004">
    <property type="protein sequence ID" value="KOS14372.1"/>
    <property type="molecule type" value="Genomic_DNA"/>
</dbReference>
<dbReference type="PANTHER" id="PTHR36427:SF3">
    <property type="entry name" value="LARGE RIBOSOMAL SUBUNIT PROTEIN UL1M"/>
    <property type="match status" value="1"/>
</dbReference>
<accession>A0A0N0RS98</accession>
<dbReference type="InterPro" id="IPR023674">
    <property type="entry name" value="Ribosomal_uL1-like"/>
</dbReference>
<dbReference type="Pfam" id="PF00687">
    <property type="entry name" value="Ribosomal_L1"/>
    <property type="match status" value="1"/>
</dbReference>
<keyword evidence="5" id="KW-1185">Reference proteome</keyword>
<dbReference type="Gene3D" id="3.40.50.790">
    <property type="match status" value="1"/>
</dbReference>
<dbReference type="GeneID" id="28730166"/>
<evidence type="ECO:0000256" key="3">
    <source>
        <dbReference type="ARBA" id="ARBA00023274"/>
    </source>
</evidence>
<protein>
    <submittedName>
        <fullName evidence="4">50s ribosomal protein l1</fullName>
    </submittedName>
</protein>
<keyword evidence="2 4" id="KW-0689">Ribosomal protein</keyword>
<gene>
    <name evidence="4" type="ORF">Malapachy_3831</name>
</gene>
<reference evidence="4 5" key="1">
    <citation type="submission" date="2015-07" db="EMBL/GenBank/DDBJ databases">
        <title>Draft Genome Sequence of Malassezia furfur CBS1878 and Malassezia pachydermatis CBS1879.</title>
        <authorList>
            <person name="Triana S."/>
            <person name="Ohm R."/>
            <person name="Gonzalez A."/>
            <person name="DeCock H."/>
            <person name="Restrepo S."/>
            <person name="Celis A."/>
        </authorList>
    </citation>
    <scope>NUCLEOTIDE SEQUENCE [LARGE SCALE GENOMIC DNA]</scope>
    <source>
        <strain evidence="4 5">CBS 1879</strain>
    </source>
</reference>
<dbReference type="InterPro" id="IPR028364">
    <property type="entry name" value="Ribosomal_uL1/biogenesis"/>
</dbReference>
<dbReference type="SUPFAM" id="SSF56808">
    <property type="entry name" value="Ribosomal protein L1"/>
    <property type="match status" value="1"/>
</dbReference>
<dbReference type="STRING" id="77020.A0A0N0RS98"/>
<dbReference type="GO" id="GO:0005762">
    <property type="term" value="C:mitochondrial large ribosomal subunit"/>
    <property type="evidence" value="ECO:0007669"/>
    <property type="project" value="TreeGrafter"/>
</dbReference>
<comment type="similarity">
    <text evidence="1">Belongs to the universal ribosomal protein uL1 family.</text>
</comment>
<dbReference type="PANTHER" id="PTHR36427">
    <property type="entry name" value="54S RIBOSOMAL PROTEIN L1, MITOCHONDRIAL"/>
    <property type="match status" value="1"/>
</dbReference>
<dbReference type="OrthoDB" id="1747252at2759"/>
<dbReference type="InterPro" id="IPR016095">
    <property type="entry name" value="Ribosomal_uL1_3-a/b-sand"/>
</dbReference>
<dbReference type="VEuPathDB" id="FungiDB:Malapachy_3831"/>